<dbReference type="Proteomes" id="UP000034711">
    <property type="component" value="Unassembled WGS sequence"/>
</dbReference>
<proteinExistence type="predicted"/>
<sequence>MILLHRITPFVAGLFTLLGFVAITTSAFHPLLSLILSWLIVTLLLARLCGWQWRSLIFWNLVGVPSLFVALSGGLFLFLESDMARWVVTAVVPILVFLFGEHVFTYLHTPATYQAYAIEHLSRAINILNMFCLGVIAFGLRIFLQAPFIILVPAIFLLSYILIHGTLWASKIEASQATPYGRMGALILTELFVVIALLPTGIYVNAAWLAVGLYVVLGLSRAHILGMLSRSVSIRYLVAAAACVLGIAGTASWR</sequence>
<feature type="transmembrane region" description="Helical" evidence="1">
    <location>
        <begin position="206"/>
        <end position="224"/>
    </location>
</feature>
<feature type="transmembrane region" description="Helical" evidence="1">
    <location>
        <begin position="125"/>
        <end position="144"/>
    </location>
</feature>
<evidence type="ECO:0000313" key="3">
    <source>
        <dbReference type="Proteomes" id="UP000034711"/>
    </source>
</evidence>
<dbReference type="EMBL" id="LCRI01000014">
    <property type="protein sequence ID" value="KKW32771.1"/>
    <property type="molecule type" value="Genomic_DNA"/>
</dbReference>
<feature type="transmembrane region" description="Helical" evidence="1">
    <location>
        <begin position="56"/>
        <end position="78"/>
    </location>
</feature>
<feature type="transmembrane region" description="Helical" evidence="1">
    <location>
        <begin position="31"/>
        <end position="49"/>
    </location>
</feature>
<evidence type="ECO:0000256" key="1">
    <source>
        <dbReference type="SAM" id="Phobius"/>
    </source>
</evidence>
<protein>
    <submittedName>
        <fullName evidence="2">Uncharacterized protein</fullName>
    </submittedName>
</protein>
<keyword evidence="1" id="KW-0812">Transmembrane</keyword>
<feature type="transmembrane region" description="Helical" evidence="1">
    <location>
        <begin position="150"/>
        <end position="168"/>
    </location>
</feature>
<reference evidence="2 3" key="1">
    <citation type="journal article" date="2015" name="Nature">
        <title>rRNA introns, odd ribosomes, and small enigmatic genomes across a large radiation of phyla.</title>
        <authorList>
            <person name="Brown C.T."/>
            <person name="Hug L.A."/>
            <person name="Thomas B.C."/>
            <person name="Sharon I."/>
            <person name="Castelle C.J."/>
            <person name="Singh A."/>
            <person name="Wilkins M.J."/>
            <person name="Williams K.H."/>
            <person name="Banfield J.F."/>
        </authorList>
    </citation>
    <scope>NUCLEOTIDE SEQUENCE [LARGE SCALE GENOMIC DNA]</scope>
</reference>
<organism evidence="2 3">
    <name type="scientific">Candidatus Uhrbacteria bacterium GW2011_GWA2_53_10</name>
    <dbReference type="NCBI Taxonomy" id="1618980"/>
    <lineage>
        <taxon>Bacteria</taxon>
        <taxon>Candidatus Uhriibacteriota</taxon>
    </lineage>
</organism>
<dbReference type="AlphaFoldDB" id="A0A0G1XPA6"/>
<gene>
    <name evidence="2" type="ORF">UY77_C0014G0011</name>
</gene>
<feature type="transmembrane region" description="Helical" evidence="1">
    <location>
        <begin position="180"/>
        <end position="200"/>
    </location>
</feature>
<keyword evidence="1" id="KW-0472">Membrane</keyword>
<keyword evidence="1" id="KW-1133">Transmembrane helix</keyword>
<feature type="transmembrane region" description="Helical" evidence="1">
    <location>
        <begin position="7"/>
        <end position="25"/>
    </location>
</feature>
<name>A0A0G1XPA6_9BACT</name>
<feature type="transmembrane region" description="Helical" evidence="1">
    <location>
        <begin position="236"/>
        <end position="253"/>
    </location>
</feature>
<evidence type="ECO:0000313" key="2">
    <source>
        <dbReference type="EMBL" id="KKW32771.1"/>
    </source>
</evidence>
<accession>A0A0G1XPA6</accession>
<feature type="transmembrane region" description="Helical" evidence="1">
    <location>
        <begin position="84"/>
        <end position="104"/>
    </location>
</feature>
<comment type="caution">
    <text evidence="2">The sequence shown here is derived from an EMBL/GenBank/DDBJ whole genome shotgun (WGS) entry which is preliminary data.</text>
</comment>